<dbReference type="NCBIfam" id="TIGR02532">
    <property type="entry name" value="IV_pilin_GFxxxE"/>
    <property type="match status" value="1"/>
</dbReference>
<protein>
    <recommendedName>
        <fullName evidence="3">Prepilin-type N-terminal cleavage/methylation domain-containing protein</fullName>
    </recommendedName>
</protein>
<evidence type="ECO:0000313" key="2">
    <source>
        <dbReference type="EMBL" id="OIQ90010.1"/>
    </source>
</evidence>
<dbReference type="EMBL" id="MLJW01000308">
    <property type="protein sequence ID" value="OIQ90010.1"/>
    <property type="molecule type" value="Genomic_DNA"/>
</dbReference>
<dbReference type="AlphaFoldDB" id="A0A1J5R3I4"/>
<reference evidence="2" key="1">
    <citation type="submission" date="2016-10" db="EMBL/GenBank/DDBJ databases">
        <title>Sequence of Gallionella enrichment culture.</title>
        <authorList>
            <person name="Poehlein A."/>
            <person name="Muehling M."/>
            <person name="Daniel R."/>
        </authorList>
    </citation>
    <scope>NUCLEOTIDE SEQUENCE</scope>
</reference>
<gene>
    <name evidence="2" type="ORF">GALL_281000</name>
</gene>
<sequence length="227" mass="24619">MKSTRGFTLVEIMVASALLLIAMTGILYVYAQAMNTYAYEQGRLIVNQDIRKLTQQMTSDAVFSSYFRLYTSFQDRSDNGSYNGSVDAPVTDGGSGDFVVFFTETTDSSGKPAISQLVAYYRDAPAPSTVGGVLVSTPGPVRRVAVTISPAIDPTSTTILSILNTYLPVANQSTNPMVVQLAQGLANGSLFYNFYNRSVMVRGQIQENGSLYQRAASTYNFTLSPRG</sequence>
<proteinExistence type="predicted"/>
<feature type="transmembrane region" description="Helical" evidence="1">
    <location>
        <begin position="12"/>
        <end position="31"/>
    </location>
</feature>
<evidence type="ECO:0008006" key="3">
    <source>
        <dbReference type="Google" id="ProtNLM"/>
    </source>
</evidence>
<dbReference type="PROSITE" id="PS00409">
    <property type="entry name" value="PROKAR_NTER_METHYL"/>
    <property type="match status" value="1"/>
</dbReference>
<keyword evidence="1" id="KW-1133">Transmembrane helix</keyword>
<keyword evidence="1" id="KW-0472">Membrane</keyword>
<keyword evidence="1" id="KW-0812">Transmembrane</keyword>
<comment type="caution">
    <text evidence="2">The sequence shown here is derived from an EMBL/GenBank/DDBJ whole genome shotgun (WGS) entry which is preliminary data.</text>
</comment>
<evidence type="ECO:0000256" key="1">
    <source>
        <dbReference type="SAM" id="Phobius"/>
    </source>
</evidence>
<name>A0A1J5R3I4_9ZZZZ</name>
<organism evidence="2">
    <name type="scientific">mine drainage metagenome</name>
    <dbReference type="NCBI Taxonomy" id="410659"/>
    <lineage>
        <taxon>unclassified sequences</taxon>
        <taxon>metagenomes</taxon>
        <taxon>ecological metagenomes</taxon>
    </lineage>
</organism>
<dbReference type="Pfam" id="PF07963">
    <property type="entry name" value="N_methyl"/>
    <property type="match status" value="1"/>
</dbReference>
<accession>A0A1J5R3I4</accession>
<dbReference type="InterPro" id="IPR012902">
    <property type="entry name" value="N_methyl_site"/>
</dbReference>